<dbReference type="PROSITE" id="PS50309">
    <property type="entry name" value="DC"/>
    <property type="match status" value="2"/>
</dbReference>
<accession>A0A9D3T458</accession>
<protein>
    <recommendedName>
        <fullName evidence="3">Doublecortin domain-containing protein</fullName>
    </recommendedName>
</protein>
<dbReference type="InterPro" id="IPR003533">
    <property type="entry name" value="Doublecortin_dom"/>
</dbReference>
<evidence type="ECO:0000256" key="2">
    <source>
        <dbReference type="SAM" id="MobiDB-lite"/>
    </source>
</evidence>
<dbReference type="PANTHER" id="PTHR23004">
    <property type="entry name" value="DOUBLECORTIN DOMAIN CONTAINING 2"/>
    <property type="match status" value="1"/>
</dbReference>
<name>A0A9D3T458_MEGAT</name>
<feature type="region of interest" description="Disordered" evidence="2">
    <location>
        <begin position="308"/>
        <end position="352"/>
    </location>
</feature>
<proteinExistence type="predicted"/>
<feature type="compositionally biased region" description="Basic and acidic residues" evidence="2">
    <location>
        <begin position="446"/>
        <end position="455"/>
    </location>
</feature>
<feature type="domain" description="Doublecortin" evidence="3">
    <location>
        <begin position="12"/>
        <end position="94"/>
    </location>
</feature>
<comment type="caution">
    <text evidence="4">The sequence shown here is derived from an EMBL/GenBank/DDBJ whole genome shotgun (WGS) entry which is preliminary data.</text>
</comment>
<feature type="compositionally biased region" description="Basic and acidic residues" evidence="2">
    <location>
        <begin position="262"/>
        <end position="271"/>
    </location>
</feature>
<evidence type="ECO:0000256" key="1">
    <source>
        <dbReference type="ARBA" id="ARBA00022737"/>
    </source>
</evidence>
<gene>
    <name evidence="4" type="ORF">MATL_G00160300</name>
</gene>
<dbReference type="AlphaFoldDB" id="A0A9D3T458"/>
<evidence type="ECO:0000259" key="3">
    <source>
        <dbReference type="PROSITE" id="PS50309"/>
    </source>
</evidence>
<dbReference type="Pfam" id="PF03607">
    <property type="entry name" value="DCX"/>
    <property type="match status" value="2"/>
</dbReference>
<dbReference type="Proteomes" id="UP001046870">
    <property type="component" value="Chromosome 13"/>
</dbReference>
<dbReference type="GO" id="GO:0005874">
    <property type="term" value="C:microtubule"/>
    <property type="evidence" value="ECO:0007669"/>
    <property type="project" value="TreeGrafter"/>
</dbReference>
<keyword evidence="1" id="KW-0677">Repeat</keyword>
<dbReference type="OrthoDB" id="1738954at2759"/>
<dbReference type="EMBL" id="JAFDVH010000013">
    <property type="protein sequence ID" value="KAG7466013.1"/>
    <property type="molecule type" value="Genomic_DNA"/>
</dbReference>
<dbReference type="GO" id="GO:0005815">
    <property type="term" value="C:microtubule organizing center"/>
    <property type="evidence" value="ECO:0007669"/>
    <property type="project" value="TreeGrafter"/>
</dbReference>
<dbReference type="PANTHER" id="PTHR23004:SF10">
    <property type="entry name" value="DOUBLECORTIN DOMAIN-CONTAINING PROTEIN 2B"/>
    <property type="match status" value="1"/>
</dbReference>
<dbReference type="SMART" id="SM00537">
    <property type="entry name" value="DCX"/>
    <property type="match status" value="2"/>
</dbReference>
<organism evidence="4 5">
    <name type="scientific">Megalops atlanticus</name>
    <name type="common">Tarpon</name>
    <name type="synonym">Clupea gigantea</name>
    <dbReference type="NCBI Taxonomy" id="7932"/>
    <lineage>
        <taxon>Eukaryota</taxon>
        <taxon>Metazoa</taxon>
        <taxon>Chordata</taxon>
        <taxon>Craniata</taxon>
        <taxon>Vertebrata</taxon>
        <taxon>Euteleostomi</taxon>
        <taxon>Actinopterygii</taxon>
        <taxon>Neopterygii</taxon>
        <taxon>Teleostei</taxon>
        <taxon>Elopiformes</taxon>
        <taxon>Megalopidae</taxon>
        <taxon>Megalops</taxon>
    </lineage>
</organism>
<evidence type="ECO:0000313" key="5">
    <source>
        <dbReference type="Proteomes" id="UP001046870"/>
    </source>
</evidence>
<dbReference type="FunFam" id="3.10.20.230:FF:000011">
    <property type="entry name" value="Doublecortin domain containing 2B"/>
    <property type="match status" value="1"/>
</dbReference>
<reference evidence="4" key="1">
    <citation type="submission" date="2021-01" db="EMBL/GenBank/DDBJ databases">
        <authorList>
            <person name="Zahm M."/>
            <person name="Roques C."/>
            <person name="Cabau C."/>
            <person name="Klopp C."/>
            <person name="Donnadieu C."/>
            <person name="Jouanno E."/>
            <person name="Lampietro C."/>
            <person name="Louis A."/>
            <person name="Herpin A."/>
            <person name="Echchiki A."/>
            <person name="Berthelot C."/>
            <person name="Parey E."/>
            <person name="Roest-Crollius H."/>
            <person name="Braasch I."/>
            <person name="Postlethwait J."/>
            <person name="Bobe J."/>
            <person name="Montfort J."/>
            <person name="Bouchez O."/>
            <person name="Begum T."/>
            <person name="Mejri S."/>
            <person name="Adams A."/>
            <person name="Chen W.-J."/>
            <person name="Guiguen Y."/>
        </authorList>
    </citation>
    <scope>NUCLEOTIDE SEQUENCE</scope>
    <source>
        <strain evidence="4">YG-15Mar2019-1</strain>
        <tissue evidence="4">Brain</tissue>
    </source>
</reference>
<dbReference type="FunFam" id="3.10.20.230:FF:000004">
    <property type="entry name" value="Doublecortin domain containing 2"/>
    <property type="match status" value="1"/>
</dbReference>
<feature type="compositionally biased region" description="Basic and acidic residues" evidence="2">
    <location>
        <begin position="423"/>
        <end position="434"/>
    </location>
</feature>
<dbReference type="Gene3D" id="3.10.20.230">
    <property type="entry name" value="Doublecortin domain"/>
    <property type="match status" value="2"/>
</dbReference>
<evidence type="ECO:0000313" key="4">
    <source>
        <dbReference type="EMBL" id="KAG7466013.1"/>
    </source>
</evidence>
<feature type="compositionally biased region" description="Polar residues" evidence="2">
    <location>
        <begin position="435"/>
        <end position="445"/>
    </location>
</feature>
<feature type="region of interest" description="Disordered" evidence="2">
    <location>
        <begin position="225"/>
        <end position="291"/>
    </location>
</feature>
<keyword evidence="5" id="KW-1185">Reference proteome</keyword>
<feature type="region of interest" description="Disordered" evidence="2">
    <location>
        <begin position="374"/>
        <end position="502"/>
    </location>
</feature>
<dbReference type="InterPro" id="IPR036572">
    <property type="entry name" value="Doublecortin_dom_sf"/>
</dbReference>
<sequence>MATHGMALPPVKSVMVYRNGDPFFPGRRFVVNHRQVANLESFLNDVTQNIQAPAAVRTLYTPREGHRVHELQDLRSGAQYVAAGFEKFKKLDYLNTGLKPVVNRSDKAQARPVYRPNVSAKWRKAIHLPCIIHVFRNGDLLCPPLRFIIPRSIPQDLEQILSMVSAKASLRTGAVRRLCTLEGRAVASGEELESGQYYVAVGTERFKKLPYVELLVPKAPAGHNLRNQYGNRRIAKRNETRKPVSVPQDRYSDSALLDSPESDGRRVKSTGDEAGGAAPTHGIHTKQGRLPKEEESLFYAKPVKVRKNGAAARPARPLRGDTHPSVFKGDRRKRREEVQGAEEVAEDEHTAVELPVDQRVAETVEDEEFYERNHLETPGGNHDMAHTRGNPYQEPEVGYRANGRASASSRENDDGANTAAGAERQEELSARDSRPGSSRMGSPQNPKEDHTDRTHVTSSQEQEEPRPAESRGGSIMYRTPQDSLEVEKTRPASHMSTNELAA</sequence>
<dbReference type="GO" id="GO:0035556">
    <property type="term" value="P:intracellular signal transduction"/>
    <property type="evidence" value="ECO:0007669"/>
    <property type="project" value="InterPro"/>
</dbReference>
<dbReference type="SUPFAM" id="SSF89837">
    <property type="entry name" value="Doublecortin (DC)"/>
    <property type="match status" value="2"/>
</dbReference>
<feature type="domain" description="Doublecortin" evidence="3">
    <location>
        <begin position="130"/>
        <end position="212"/>
    </location>
</feature>